<protein>
    <submittedName>
        <fullName evidence="2">Uncharacterized protein</fullName>
    </submittedName>
</protein>
<accession>A0A7J5DVZ2</accession>
<sequence>MNTLGWMGWSCAVVFFAFWVIEHVGGREKRDDLRHQLELALDVVGLVMRGKPVHPGANARLDAKVVDLAERRAR</sequence>
<proteinExistence type="predicted"/>
<dbReference type="EMBL" id="WBVM01000002">
    <property type="protein sequence ID" value="KAB2809236.1"/>
    <property type="molecule type" value="Genomic_DNA"/>
</dbReference>
<evidence type="ECO:0000313" key="3">
    <source>
        <dbReference type="Proteomes" id="UP000449906"/>
    </source>
</evidence>
<organism evidence="2 3">
    <name type="scientific">Nocardioides simplex</name>
    <name type="common">Arthrobacter simplex</name>
    <dbReference type="NCBI Taxonomy" id="2045"/>
    <lineage>
        <taxon>Bacteria</taxon>
        <taxon>Bacillati</taxon>
        <taxon>Actinomycetota</taxon>
        <taxon>Actinomycetes</taxon>
        <taxon>Propionibacteriales</taxon>
        <taxon>Nocardioidaceae</taxon>
        <taxon>Pimelobacter</taxon>
    </lineage>
</organism>
<keyword evidence="1" id="KW-0812">Transmembrane</keyword>
<dbReference type="Proteomes" id="UP000449906">
    <property type="component" value="Unassembled WGS sequence"/>
</dbReference>
<comment type="caution">
    <text evidence="2">The sequence shown here is derived from an EMBL/GenBank/DDBJ whole genome shotgun (WGS) entry which is preliminary data.</text>
</comment>
<evidence type="ECO:0000256" key="1">
    <source>
        <dbReference type="SAM" id="Phobius"/>
    </source>
</evidence>
<feature type="transmembrane region" description="Helical" evidence="1">
    <location>
        <begin position="6"/>
        <end position="25"/>
    </location>
</feature>
<dbReference type="RefSeq" id="WP_151581441.1">
    <property type="nucleotide sequence ID" value="NZ_WBVM01000002.1"/>
</dbReference>
<keyword evidence="1" id="KW-1133">Transmembrane helix</keyword>
<gene>
    <name evidence="2" type="ORF">F9L07_19540</name>
</gene>
<evidence type="ECO:0000313" key="2">
    <source>
        <dbReference type="EMBL" id="KAB2809236.1"/>
    </source>
</evidence>
<keyword evidence="1" id="KW-0472">Membrane</keyword>
<dbReference type="AlphaFoldDB" id="A0A7J5DVZ2"/>
<name>A0A7J5DVZ2_NOCSI</name>
<reference evidence="2 3" key="1">
    <citation type="submission" date="2019-09" db="EMBL/GenBank/DDBJ databases">
        <title>Pimelobacter sp. isolated from Paulinella.</title>
        <authorList>
            <person name="Jeong S.E."/>
        </authorList>
    </citation>
    <scope>NUCLEOTIDE SEQUENCE [LARGE SCALE GENOMIC DNA]</scope>
    <source>
        <strain evidence="2 3">Pch-N</strain>
    </source>
</reference>